<accession>A0A533QJR4</accession>
<dbReference type="AlphaFoldDB" id="A0A533QJR4"/>
<gene>
    <name evidence="1" type="ORF">JETT_2936</name>
</gene>
<reference evidence="1 2" key="1">
    <citation type="submission" date="2019-04" db="EMBL/GenBank/DDBJ databases">
        <title>Genome of a novel bacterium Candidatus Jettenia ecosi reconstructed from metagenome of an anammox bioreactor.</title>
        <authorList>
            <person name="Mardanov A.V."/>
            <person name="Beletsky A.V."/>
            <person name="Ravin N.V."/>
            <person name="Botchkova E.A."/>
            <person name="Litti Y.V."/>
            <person name="Nozhevnikova A.N."/>
        </authorList>
    </citation>
    <scope>NUCLEOTIDE SEQUENCE [LARGE SCALE GENOMIC DNA]</scope>
    <source>
        <strain evidence="1">J2</strain>
    </source>
</reference>
<dbReference type="EMBL" id="SULG01000079">
    <property type="protein sequence ID" value="TLD40810.1"/>
    <property type="molecule type" value="Genomic_DNA"/>
</dbReference>
<organism evidence="1 2">
    <name type="scientific">Candidatus Jettenia ecosi</name>
    <dbReference type="NCBI Taxonomy" id="2494326"/>
    <lineage>
        <taxon>Bacteria</taxon>
        <taxon>Pseudomonadati</taxon>
        <taxon>Planctomycetota</taxon>
        <taxon>Candidatus Brocadiia</taxon>
        <taxon>Candidatus Brocadiales</taxon>
        <taxon>Candidatus Brocadiaceae</taxon>
        <taxon>Candidatus Jettenia</taxon>
    </lineage>
</organism>
<sequence length="42" mass="4830">MVKGVNLFSGIDRKLLCLKIYFESLSEKTNGPLERAIRFKTL</sequence>
<name>A0A533QJR4_9BACT</name>
<protein>
    <submittedName>
        <fullName evidence="1">Uncharacterized protein</fullName>
    </submittedName>
</protein>
<comment type="caution">
    <text evidence="1">The sequence shown here is derived from an EMBL/GenBank/DDBJ whole genome shotgun (WGS) entry which is preliminary data.</text>
</comment>
<evidence type="ECO:0000313" key="2">
    <source>
        <dbReference type="Proteomes" id="UP000319783"/>
    </source>
</evidence>
<proteinExistence type="predicted"/>
<evidence type="ECO:0000313" key="1">
    <source>
        <dbReference type="EMBL" id="TLD40810.1"/>
    </source>
</evidence>
<dbReference type="Proteomes" id="UP000319783">
    <property type="component" value="Unassembled WGS sequence"/>
</dbReference>